<dbReference type="PANTHER" id="PTHR34605">
    <property type="entry name" value="PHAGE_INTEGRASE DOMAIN-CONTAINING PROTEIN"/>
    <property type="match status" value="1"/>
</dbReference>
<dbReference type="AlphaFoldDB" id="I2FLV3"/>
<evidence type="ECO:0000313" key="1">
    <source>
        <dbReference type="EMBL" id="CCF47896.1"/>
    </source>
</evidence>
<dbReference type="GO" id="GO:0006310">
    <property type="term" value="P:DNA recombination"/>
    <property type="evidence" value="ECO:0007669"/>
    <property type="project" value="InterPro"/>
</dbReference>
<dbReference type="Gene3D" id="1.10.443.10">
    <property type="entry name" value="Intergrase catalytic core"/>
    <property type="match status" value="1"/>
</dbReference>
<dbReference type="InterPro" id="IPR013762">
    <property type="entry name" value="Integrase-like_cat_sf"/>
</dbReference>
<proteinExistence type="predicted"/>
<evidence type="ECO:0000313" key="2">
    <source>
        <dbReference type="Proteomes" id="UP000006174"/>
    </source>
</evidence>
<organism evidence="1 2">
    <name type="scientific">Ustilago hordei</name>
    <name type="common">Barley covered smut fungus</name>
    <dbReference type="NCBI Taxonomy" id="120017"/>
    <lineage>
        <taxon>Eukaryota</taxon>
        <taxon>Fungi</taxon>
        <taxon>Dikarya</taxon>
        <taxon>Basidiomycota</taxon>
        <taxon>Ustilaginomycotina</taxon>
        <taxon>Ustilaginomycetes</taxon>
        <taxon>Ustilaginales</taxon>
        <taxon>Ustilaginaceae</taxon>
        <taxon>Ustilago</taxon>
    </lineage>
</organism>
<dbReference type="EMBL" id="CAGI01000008">
    <property type="protein sequence ID" value="CCF47896.1"/>
    <property type="molecule type" value="Genomic_DNA"/>
</dbReference>
<dbReference type="Proteomes" id="UP000006174">
    <property type="component" value="Unassembled WGS sequence"/>
</dbReference>
<protein>
    <submittedName>
        <fullName evidence="1">Uncharacterized protein</fullName>
    </submittedName>
</protein>
<sequence>MTLEPDHAVITLPALKTDPFRLGIKVVAPLQVIVASGLSPSAYAGHSFHHGAATWAASLGADADTIQCLGCWNSNCFQCYIDCLAVECRDLSITTLYCLQDSLLIPHTALWCDMGSS</sequence>
<dbReference type="PANTHER" id="PTHR34605:SF3">
    <property type="entry name" value="P CELL-TYPE AGGLUTINATION PROTEIN MAP4-LIKE-RELATED"/>
    <property type="match status" value="1"/>
</dbReference>
<gene>
    <name evidence="1" type="ORF">UHOR_12083</name>
</gene>
<accession>I2FLV3</accession>
<name>I2FLV3_USTHO</name>
<dbReference type="InterPro" id="IPR052925">
    <property type="entry name" value="Phage_Integrase-like_Recomb"/>
</dbReference>
<dbReference type="GO" id="GO:0015074">
    <property type="term" value="P:DNA integration"/>
    <property type="evidence" value="ECO:0007669"/>
    <property type="project" value="InterPro"/>
</dbReference>
<keyword evidence="2" id="KW-1185">Reference proteome</keyword>
<dbReference type="GO" id="GO:0003677">
    <property type="term" value="F:DNA binding"/>
    <property type="evidence" value="ECO:0007669"/>
    <property type="project" value="InterPro"/>
</dbReference>
<dbReference type="HOGENOM" id="CLU_2086582_0_0_1"/>
<dbReference type="STRING" id="1128400.I2FLV3"/>
<comment type="caution">
    <text evidence="1">The sequence shown here is derived from an EMBL/GenBank/DDBJ whole genome shotgun (WGS) entry which is preliminary data.</text>
</comment>
<reference evidence="1 2" key="1">
    <citation type="journal article" date="2012" name="Plant Cell">
        <title>Genome comparison of barley and maize smut fungi reveals targeted loss of RNA silencing components and species-specific presence of transposable elements.</title>
        <authorList>
            <person name="Laurie J.D."/>
            <person name="Ali S."/>
            <person name="Linning R."/>
            <person name="Mannhaupt G."/>
            <person name="Wong P."/>
            <person name="Gueldener U."/>
            <person name="Muensterkoetter M."/>
            <person name="Moore R."/>
            <person name="Kahmann R."/>
            <person name="Bakkeren G."/>
            <person name="Schirawski J."/>
        </authorList>
    </citation>
    <scope>NUCLEOTIDE SEQUENCE [LARGE SCALE GENOMIC DNA]</scope>
    <source>
        <strain evidence="2">Uh4875-4</strain>
    </source>
</reference>